<evidence type="ECO:0000313" key="8">
    <source>
        <dbReference type="Proteomes" id="UP000284434"/>
    </source>
</evidence>
<dbReference type="GeneID" id="61274521"/>
<organism evidence="3 7">
    <name type="scientific">Odoribacter splanchnicus</name>
    <dbReference type="NCBI Taxonomy" id="28118"/>
    <lineage>
        <taxon>Bacteria</taxon>
        <taxon>Pseudomonadati</taxon>
        <taxon>Bacteroidota</taxon>
        <taxon>Bacteroidia</taxon>
        <taxon>Bacteroidales</taxon>
        <taxon>Odoribacteraceae</taxon>
        <taxon>Odoribacter</taxon>
    </lineage>
</organism>
<evidence type="ECO:0000313" key="2">
    <source>
        <dbReference type="EMBL" id="MDB9224535.1"/>
    </source>
</evidence>
<dbReference type="Proteomes" id="UP000284243">
    <property type="component" value="Unassembled WGS sequence"/>
</dbReference>
<dbReference type="EMBL" id="JAQMRD010000027">
    <property type="protein sequence ID" value="MDB9224535.1"/>
    <property type="molecule type" value="Genomic_DNA"/>
</dbReference>
<evidence type="ECO:0000313" key="6">
    <source>
        <dbReference type="Proteomes" id="UP000283426"/>
    </source>
</evidence>
<dbReference type="OMA" id="AHAYNAD"/>
<dbReference type="Gene3D" id="3.30.460.10">
    <property type="entry name" value="Beta Polymerase, domain 2"/>
    <property type="match status" value="1"/>
</dbReference>
<evidence type="ECO:0000313" key="4">
    <source>
        <dbReference type="EMBL" id="RGV25706.1"/>
    </source>
</evidence>
<comment type="caution">
    <text evidence="3">The sequence shown here is derived from an EMBL/GenBank/DDBJ whole genome shotgun (WGS) entry which is preliminary data.</text>
</comment>
<evidence type="ECO:0000313" key="3">
    <source>
        <dbReference type="EMBL" id="RGU54409.1"/>
    </source>
</evidence>
<dbReference type="Proteomes" id="UP001199750">
    <property type="component" value="Unassembled WGS sequence"/>
</dbReference>
<name>A0A1Y3ZHV0_9BACT</name>
<gene>
    <name evidence="4" type="ORF">DWW24_10595</name>
    <name evidence="3" type="ORF">DWW57_16180</name>
    <name evidence="5" type="ORF">DXA53_16450</name>
    <name evidence="1" type="ORF">L0P03_01595</name>
    <name evidence="2" type="ORF">PN645_16255</name>
</gene>
<reference evidence="1" key="2">
    <citation type="submission" date="2022-01" db="EMBL/GenBank/DDBJ databases">
        <title>Collection of gut derived symbiotic bacterial strains cultured from healthy donors.</title>
        <authorList>
            <person name="Lin H."/>
            <person name="Kohout C."/>
            <person name="Waligurski E."/>
            <person name="Pamer E.G."/>
        </authorList>
    </citation>
    <scope>NUCLEOTIDE SEQUENCE</scope>
    <source>
        <strain evidence="1">DFI.1.149</strain>
    </source>
</reference>
<reference evidence="2" key="3">
    <citation type="submission" date="2023-01" db="EMBL/GenBank/DDBJ databases">
        <title>Human gut microbiome strain richness.</title>
        <authorList>
            <person name="Chen-Liaw A."/>
        </authorList>
    </citation>
    <scope>NUCLEOTIDE SEQUENCE</scope>
    <source>
        <strain evidence="2">RTP21484st1_B7_RTP21484_190118</strain>
    </source>
</reference>
<dbReference type="CDD" id="cd05403">
    <property type="entry name" value="NT_KNTase_like"/>
    <property type="match status" value="1"/>
</dbReference>
<reference evidence="6 7" key="1">
    <citation type="submission" date="2018-08" db="EMBL/GenBank/DDBJ databases">
        <title>A genome reference for cultivated species of the human gut microbiota.</title>
        <authorList>
            <person name="Zou Y."/>
            <person name="Xue W."/>
            <person name="Luo G."/>
        </authorList>
    </citation>
    <scope>NUCLEOTIDE SEQUENCE [LARGE SCALE GENOMIC DNA]</scope>
    <source>
        <strain evidence="4 6">AF14-6AC</strain>
        <strain evidence="3 7">AF16-14</strain>
        <strain evidence="5 8">OF03-11</strain>
    </source>
</reference>
<dbReference type="AlphaFoldDB" id="A0A1Y3ZHV0"/>
<dbReference type="Proteomes" id="UP001212263">
    <property type="component" value="Unassembled WGS sequence"/>
</dbReference>
<accession>A0A1Y3ZHV0</accession>
<dbReference type="Proteomes" id="UP000283426">
    <property type="component" value="Unassembled WGS sequence"/>
</dbReference>
<dbReference type="InterPro" id="IPR043519">
    <property type="entry name" value="NT_sf"/>
</dbReference>
<dbReference type="EMBL" id="QRYW01000021">
    <property type="protein sequence ID" value="RGV25706.1"/>
    <property type="molecule type" value="Genomic_DNA"/>
</dbReference>
<sequence length="212" mass="24628">MRIAKNELLAGIPVLKIRDYFRLLYSGLMTRDGLAERFNLNEKETEGLVGELLSKGYIEPADNGMYRLTLKGNALSIARCMAPINREKADRIMQEFLKRVEEVNRDDFYPYRVSKLVLFGSYLNPEQMDLGDIDIAFELEPKIKDYDELMRYNDQLVDKARKEGKSFSSLIDILGYSEKLVILKLRNKEKYISLHRMTDGILQITACRQIFP</sequence>
<dbReference type="RefSeq" id="WP_013611549.1">
    <property type="nucleotide sequence ID" value="NZ_CABJFF010000002.1"/>
</dbReference>
<evidence type="ECO:0000313" key="1">
    <source>
        <dbReference type="EMBL" id="MCG4958551.1"/>
    </source>
</evidence>
<dbReference type="EMBL" id="JAKNDN010000002">
    <property type="protein sequence ID" value="MCG4958551.1"/>
    <property type="molecule type" value="Genomic_DNA"/>
</dbReference>
<evidence type="ECO:0000313" key="7">
    <source>
        <dbReference type="Proteomes" id="UP000284243"/>
    </source>
</evidence>
<dbReference type="EMBL" id="QRYC01000031">
    <property type="protein sequence ID" value="RGU54409.1"/>
    <property type="molecule type" value="Genomic_DNA"/>
</dbReference>
<proteinExistence type="predicted"/>
<protein>
    <submittedName>
        <fullName evidence="3">Uncharacterized protein</fullName>
    </submittedName>
</protein>
<dbReference type="EMBL" id="QSCO01000027">
    <property type="protein sequence ID" value="RGY04153.1"/>
    <property type="molecule type" value="Genomic_DNA"/>
</dbReference>
<dbReference type="Proteomes" id="UP000284434">
    <property type="component" value="Unassembled WGS sequence"/>
</dbReference>
<evidence type="ECO:0000313" key="5">
    <source>
        <dbReference type="EMBL" id="RGY04153.1"/>
    </source>
</evidence>
<dbReference type="SUPFAM" id="SSF81301">
    <property type="entry name" value="Nucleotidyltransferase"/>
    <property type="match status" value="1"/>
</dbReference>